<dbReference type="KEGG" id="hbh:E4T21_00475"/>
<evidence type="ECO:0000313" key="2">
    <source>
        <dbReference type="EMBL" id="QEM80197.1"/>
    </source>
</evidence>
<dbReference type="RefSeq" id="WP_149282533.1">
    <property type="nucleotide sequence ID" value="NZ_CP038437.2"/>
</dbReference>
<reference evidence="2" key="1">
    <citation type="submission" date="2021-02" db="EMBL/GenBank/DDBJ databases">
        <title>Strain Y2R2, a novel species of the genus Halomonas.</title>
        <authorList>
            <person name="Huang H."/>
        </authorList>
    </citation>
    <scope>NUCLEOTIDE SEQUENCE</scope>
    <source>
        <strain evidence="2">Y2R2</strain>
    </source>
</reference>
<proteinExistence type="predicted"/>
<accession>A0A5C1NDR5</accession>
<evidence type="ECO:0000256" key="1">
    <source>
        <dbReference type="SAM" id="Phobius"/>
    </source>
</evidence>
<name>A0A5C1NDR5_9GAMM</name>
<feature type="transmembrane region" description="Helical" evidence="1">
    <location>
        <begin position="81"/>
        <end position="104"/>
    </location>
</feature>
<feature type="transmembrane region" description="Helical" evidence="1">
    <location>
        <begin position="12"/>
        <end position="35"/>
    </location>
</feature>
<evidence type="ECO:0000313" key="3">
    <source>
        <dbReference type="Proteomes" id="UP000324285"/>
    </source>
</evidence>
<dbReference type="AlphaFoldDB" id="A0A5C1NDR5"/>
<feature type="transmembrane region" description="Helical" evidence="1">
    <location>
        <begin position="148"/>
        <end position="174"/>
    </location>
</feature>
<sequence length="181" mass="20140">MQKEIWLKRIAGALLVALTGYWLILSVLFGAWSLFNLGATFVDRGIANAIAKLYELVPFTPLFDPLIIPLNLHRIFSVDNIYPLVVYLAFLFGLRLIGLANNLAYRAKKSRENGGHGEQHITWINSSSRNDASRSSENHRAKRRGIKWAYIVPAAIVITGMAWDVISGVLSTLLSNYLGIG</sequence>
<dbReference type="Proteomes" id="UP000324285">
    <property type="component" value="Chromosome"/>
</dbReference>
<dbReference type="EMBL" id="CP038437">
    <property type="protein sequence ID" value="QEM80197.1"/>
    <property type="molecule type" value="Genomic_DNA"/>
</dbReference>
<keyword evidence="3" id="KW-1185">Reference proteome</keyword>
<keyword evidence="1" id="KW-1133">Transmembrane helix</keyword>
<keyword evidence="1" id="KW-0472">Membrane</keyword>
<organism evidence="2 3">
    <name type="scientific">Halomonas binhaiensis</name>
    <dbReference type="NCBI Taxonomy" id="2562282"/>
    <lineage>
        <taxon>Bacteria</taxon>
        <taxon>Pseudomonadati</taxon>
        <taxon>Pseudomonadota</taxon>
        <taxon>Gammaproteobacteria</taxon>
        <taxon>Oceanospirillales</taxon>
        <taxon>Halomonadaceae</taxon>
        <taxon>Halomonas</taxon>
    </lineage>
</organism>
<gene>
    <name evidence="2" type="ORF">E4T21_00475</name>
</gene>
<keyword evidence="1" id="KW-0812">Transmembrane</keyword>
<protein>
    <submittedName>
        <fullName evidence="2">Uncharacterized protein</fullName>
    </submittedName>
</protein>